<evidence type="ECO:0000313" key="2">
    <source>
        <dbReference type="Proteomes" id="UP000095228"/>
    </source>
</evidence>
<dbReference type="RefSeq" id="WP_157772132.1">
    <property type="nucleotide sequence ID" value="NZ_CP016094.1"/>
</dbReference>
<evidence type="ECO:0000313" key="1">
    <source>
        <dbReference type="EMBL" id="AOS43369.1"/>
    </source>
</evidence>
<sequence>MHDPVMFRQLPVIQQVIADETWLESERRGCPVPPDDPAVRENVCQVILRIGATLRAALAEETANAPQKIALHDHSPHAA</sequence>
<reference evidence="1 2" key="1">
    <citation type="submission" date="2016-06" db="EMBL/GenBank/DDBJ databases">
        <title>Three novel species with peptidoglycan cell walls form the new genus Lacunisphaera gen. nov. in the family Opitutaceae of the verrucomicrobial subdivision 4.</title>
        <authorList>
            <person name="Rast P."/>
            <person name="Gloeckner I."/>
            <person name="Jogler M."/>
            <person name="Boedeker C."/>
            <person name="Jeske O."/>
            <person name="Wiegand S."/>
            <person name="Reinhardt R."/>
            <person name="Schumann P."/>
            <person name="Rohde M."/>
            <person name="Spring S."/>
            <person name="Gloeckner F.O."/>
            <person name="Jogler C."/>
        </authorList>
    </citation>
    <scope>NUCLEOTIDE SEQUENCE [LARGE SCALE GENOMIC DNA]</scope>
    <source>
        <strain evidence="1 2">IG16b</strain>
    </source>
</reference>
<proteinExistence type="predicted"/>
<dbReference type="AlphaFoldDB" id="A0A1D8AR68"/>
<accession>A0A1D8AR68</accession>
<dbReference type="KEGG" id="obg:Verru16b_00412"/>
<keyword evidence="2" id="KW-1185">Reference proteome</keyword>
<dbReference type="Proteomes" id="UP000095228">
    <property type="component" value="Chromosome"/>
</dbReference>
<dbReference type="EMBL" id="CP016094">
    <property type="protein sequence ID" value="AOS43369.1"/>
    <property type="molecule type" value="Genomic_DNA"/>
</dbReference>
<protein>
    <submittedName>
        <fullName evidence="1">Uncharacterized protein</fullName>
    </submittedName>
</protein>
<organism evidence="1 2">
    <name type="scientific">Lacunisphaera limnophila</name>
    <dbReference type="NCBI Taxonomy" id="1838286"/>
    <lineage>
        <taxon>Bacteria</taxon>
        <taxon>Pseudomonadati</taxon>
        <taxon>Verrucomicrobiota</taxon>
        <taxon>Opitutia</taxon>
        <taxon>Opitutales</taxon>
        <taxon>Opitutaceae</taxon>
        <taxon>Lacunisphaera</taxon>
    </lineage>
</organism>
<name>A0A1D8AR68_9BACT</name>
<gene>
    <name evidence="1" type="ORF">Verru16b_00412</name>
</gene>
<dbReference type="OrthoDB" id="9862739at2"/>